<accession>A0A222W1U6</accession>
<evidence type="ECO:0000256" key="2">
    <source>
        <dbReference type="ARBA" id="ARBA00022670"/>
    </source>
</evidence>
<dbReference type="PANTHER" id="PTHR47359:SF3">
    <property type="entry name" value="NLP_P60 DOMAIN-CONTAINING PROTEIN-RELATED"/>
    <property type="match status" value="1"/>
</dbReference>
<sequence length="323" mass="33870">MRSVARWGCVVVAVPVVLVLAVVFLVVSTEEQPAVAAAGRTCSVGMAADGTVAGFGEESLAIAESIVSVGAARGLPPQAWQIAVQAGMAESGLRNLDYGDRDSLGIFQMRPSMGWGTPEQLQDVHYQINKFFDVLLEVPGWEDMRPGEAAQAVERSAFPERYHEFEVAAQQVLGTVQGIECGTLGSDAAAAVLSAATDQLGVPYAWGGGTLDGPGPGIEIDAGVVGFDCSALVRYAFHQGTRGAVTLPRTSREQYAATSGADLTGQELLPGDLLFYGTGPSTIHHVALYLGDGQMVEAPESGSTVRIAPARLDGDFYRATRVL</sequence>
<evidence type="ECO:0000256" key="4">
    <source>
        <dbReference type="ARBA" id="ARBA00022807"/>
    </source>
</evidence>
<reference evidence="5 6" key="1">
    <citation type="submission" date="2016-10" db="EMBL/GenBank/DDBJ databases">
        <authorList>
            <person name="de Groot N.N."/>
        </authorList>
    </citation>
    <scope>NUCLEOTIDE SEQUENCE [LARGE SCALE GENOMIC DNA]</scope>
    <source>
        <strain evidence="5 6">CGMCC 4.5506</strain>
    </source>
</reference>
<evidence type="ECO:0000313" key="6">
    <source>
        <dbReference type="Proteomes" id="UP000199494"/>
    </source>
</evidence>
<dbReference type="KEGG" id="pmad:BAY61_32175"/>
<keyword evidence="4" id="KW-0788">Thiol protease</keyword>
<dbReference type="Proteomes" id="UP000199494">
    <property type="component" value="Unassembled WGS sequence"/>
</dbReference>
<proteinExistence type="inferred from homology"/>
<dbReference type="Pfam" id="PF00877">
    <property type="entry name" value="NLPC_P60"/>
    <property type="match status" value="1"/>
</dbReference>
<dbReference type="Gene3D" id="3.90.1720.10">
    <property type="entry name" value="endopeptidase domain like (from Nostoc punctiforme)"/>
    <property type="match status" value="1"/>
</dbReference>
<organism evidence="5 6">
    <name type="scientific">Prauserella marina</name>
    <dbReference type="NCBI Taxonomy" id="530584"/>
    <lineage>
        <taxon>Bacteria</taxon>
        <taxon>Bacillati</taxon>
        <taxon>Actinomycetota</taxon>
        <taxon>Actinomycetes</taxon>
        <taxon>Pseudonocardiales</taxon>
        <taxon>Pseudonocardiaceae</taxon>
        <taxon>Prauserella</taxon>
    </lineage>
</organism>
<name>A0A222W1U6_9PSEU</name>
<keyword evidence="2" id="KW-0645">Protease</keyword>
<gene>
    <name evidence="5" type="ORF">SAMN05421630_115119</name>
</gene>
<dbReference type="PROSITE" id="PS51935">
    <property type="entry name" value="NLPC_P60"/>
    <property type="match status" value="1"/>
</dbReference>
<dbReference type="SUPFAM" id="SSF54001">
    <property type="entry name" value="Cysteine proteinases"/>
    <property type="match status" value="1"/>
</dbReference>
<dbReference type="InterPro" id="IPR038765">
    <property type="entry name" value="Papain-like_cys_pep_sf"/>
</dbReference>
<keyword evidence="3" id="KW-0378">Hydrolase</keyword>
<dbReference type="InterPro" id="IPR000064">
    <property type="entry name" value="NLP_P60_dom"/>
</dbReference>
<comment type="similarity">
    <text evidence="1">Belongs to the peptidase C40 family.</text>
</comment>
<dbReference type="STRING" id="530584.SAMN05421630_115119"/>
<dbReference type="GO" id="GO:0008234">
    <property type="term" value="F:cysteine-type peptidase activity"/>
    <property type="evidence" value="ECO:0007669"/>
    <property type="project" value="UniProtKB-KW"/>
</dbReference>
<protein>
    <submittedName>
        <fullName evidence="5">NlpC/P60 family protein</fullName>
    </submittedName>
</protein>
<evidence type="ECO:0000256" key="1">
    <source>
        <dbReference type="ARBA" id="ARBA00007074"/>
    </source>
</evidence>
<evidence type="ECO:0000256" key="3">
    <source>
        <dbReference type="ARBA" id="ARBA00022801"/>
    </source>
</evidence>
<dbReference type="InterPro" id="IPR051794">
    <property type="entry name" value="PG_Endopeptidase_C40"/>
</dbReference>
<dbReference type="AlphaFoldDB" id="A0A222W1U6"/>
<dbReference type="GO" id="GO:0006508">
    <property type="term" value="P:proteolysis"/>
    <property type="evidence" value="ECO:0007669"/>
    <property type="project" value="UniProtKB-KW"/>
</dbReference>
<dbReference type="OrthoDB" id="5496837at2"/>
<dbReference type="EMBL" id="FMZE01000015">
    <property type="protein sequence ID" value="SDD97519.1"/>
    <property type="molecule type" value="Genomic_DNA"/>
</dbReference>
<evidence type="ECO:0000313" key="5">
    <source>
        <dbReference type="EMBL" id="SDD97519.1"/>
    </source>
</evidence>
<keyword evidence="6" id="KW-1185">Reference proteome</keyword>
<dbReference type="PANTHER" id="PTHR47359">
    <property type="entry name" value="PEPTIDOGLYCAN DL-ENDOPEPTIDASE CWLO"/>
    <property type="match status" value="1"/>
</dbReference>